<keyword evidence="5" id="KW-0460">Magnesium</keyword>
<evidence type="ECO:0000256" key="1">
    <source>
        <dbReference type="ARBA" id="ARBA00001946"/>
    </source>
</evidence>
<evidence type="ECO:0000256" key="4">
    <source>
        <dbReference type="ARBA" id="ARBA00022723"/>
    </source>
</evidence>
<dbReference type="InterPro" id="IPR008949">
    <property type="entry name" value="Isoprenoid_synthase_dom_sf"/>
</dbReference>
<evidence type="ECO:0000256" key="3">
    <source>
        <dbReference type="ARBA" id="ARBA00022679"/>
    </source>
</evidence>
<dbReference type="GeneID" id="33314535"/>
<dbReference type="SUPFAM" id="SSF48576">
    <property type="entry name" value="Terpenoid synthases"/>
    <property type="match status" value="1"/>
</dbReference>
<dbReference type="GO" id="GO:0008299">
    <property type="term" value="P:isoprenoid biosynthetic process"/>
    <property type="evidence" value="ECO:0007669"/>
    <property type="project" value="InterPro"/>
</dbReference>
<name>A0A218NP66_9ARCH</name>
<dbReference type="Proteomes" id="UP000197679">
    <property type="component" value="Chromosome"/>
</dbReference>
<dbReference type="GO" id="GO:0004659">
    <property type="term" value="F:prenyltransferase activity"/>
    <property type="evidence" value="ECO:0007669"/>
    <property type="project" value="InterPro"/>
</dbReference>
<dbReference type="Pfam" id="PF00348">
    <property type="entry name" value="polyprenyl_synt"/>
    <property type="match status" value="1"/>
</dbReference>
<dbReference type="GO" id="GO:0046872">
    <property type="term" value="F:metal ion binding"/>
    <property type="evidence" value="ECO:0007669"/>
    <property type="project" value="UniProtKB-KW"/>
</dbReference>
<dbReference type="Gene3D" id="1.10.600.10">
    <property type="entry name" value="Farnesyl Diphosphate Synthase"/>
    <property type="match status" value="1"/>
</dbReference>
<sequence>MDANDAKSFKDFISLYKDKVYGLIDGYLPNGEPSAYFESVRCYTDRKGQYRRPSYVLLWSLLYGGDIEEAMLPAASQQVSEDWLLMIDDWMDDNNLRRGGPSAHLIYGDRYAINAASNLQSINWKIVYDACKKLGPEREKRYFDKFYDMINVTHQGQYRDIHLTSDIKDITKFTREDYYTSIHAKSAYYSVYGPMQQGAIVANADEKVIGEIKEYGTPAGLAFQIKDDILDCTSTTDQLGKSIGTDVRDGVKTIILWHAVQDASQDVLNKLAEIYKKKPVDKSKEEIGFVLNQFNELHSIDKSKEDMQKLVDESVEKFNKYTSDIPESHIKELARESIGYAANRRN</sequence>
<keyword evidence="3 6" id="KW-0808">Transferase</keyword>
<gene>
    <name evidence="7" type="ORF">Mia14_0999</name>
</gene>
<dbReference type="RefSeq" id="WP_088820561.1">
    <property type="nucleotide sequence ID" value="NZ_CP019964.1"/>
</dbReference>
<protein>
    <submittedName>
        <fullName evidence="7">Polyprenyl synthetase</fullName>
    </submittedName>
</protein>
<comment type="similarity">
    <text evidence="2 6">Belongs to the FPP/GGPP synthase family.</text>
</comment>
<evidence type="ECO:0000313" key="8">
    <source>
        <dbReference type="Proteomes" id="UP000197679"/>
    </source>
</evidence>
<reference evidence="7 8" key="1">
    <citation type="journal article" date="2017" name="Nat. Commun.">
        <title>'ARMAN' archaea depend on association with euryarchaeal host in culture and in situ.</title>
        <authorList>
            <person name="Golyshina O."/>
            <person name="Toshchakov S."/>
            <person name="Makarova K."/>
            <person name="Gavrilov S."/>
            <person name="Korzhenkov A."/>
            <person name="La Cono V."/>
            <person name="Arcadi E."/>
            <person name="Nechitaylo T."/>
            <person name="Ferrer M."/>
            <person name="Kublanov I."/>
            <person name="Wolf Y."/>
            <person name="Yakimov M."/>
            <person name="Golyshin P."/>
            <person name="Slesarev A."/>
            <person name="Kozyavkin S."/>
        </authorList>
    </citation>
    <scope>NUCLEOTIDE SEQUENCE [LARGE SCALE GENOMIC DNA]</scope>
    <source>
        <strain evidence="7 8">Mia14</strain>
    </source>
</reference>
<dbReference type="PANTHER" id="PTHR12001">
    <property type="entry name" value="GERANYLGERANYL PYROPHOSPHATE SYNTHASE"/>
    <property type="match status" value="1"/>
</dbReference>
<organism evidence="7 8">
    <name type="scientific">Candidatus Mancarchaeum acidiphilum</name>
    <dbReference type="NCBI Taxonomy" id="1920749"/>
    <lineage>
        <taxon>Archaea</taxon>
        <taxon>Candidatus Micrarchaeota</taxon>
        <taxon>Candidatus Mancarchaeum</taxon>
    </lineage>
</organism>
<dbReference type="KEGG" id="marh:Mia14_0999"/>
<dbReference type="AlphaFoldDB" id="A0A218NP66"/>
<evidence type="ECO:0000256" key="6">
    <source>
        <dbReference type="RuleBase" id="RU004466"/>
    </source>
</evidence>
<keyword evidence="4" id="KW-0479">Metal-binding</keyword>
<dbReference type="InterPro" id="IPR000092">
    <property type="entry name" value="Polyprenyl_synt"/>
</dbReference>
<dbReference type="SFLD" id="SFLDS00005">
    <property type="entry name" value="Isoprenoid_Synthase_Type_I"/>
    <property type="match status" value="1"/>
</dbReference>
<accession>A0A218NP66</accession>
<evidence type="ECO:0000256" key="5">
    <source>
        <dbReference type="ARBA" id="ARBA00022842"/>
    </source>
</evidence>
<proteinExistence type="inferred from homology"/>
<dbReference type="PANTHER" id="PTHR12001:SF85">
    <property type="entry name" value="SHORT CHAIN ISOPRENYL DIPHOSPHATE SYNTHASE"/>
    <property type="match status" value="1"/>
</dbReference>
<dbReference type="EMBL" id="CP019964">
    <property type="protein sequence ID" value="ASI14267.1"/>
    <property type="molecule type" value="Genomic_DNA"/>
</dbReference>
<keyword evidence="8" id="KW-1185">Reference proteome</keyword>
<dbReference type="OrthoDB" id="26738at2157"/>
<dbReference type="PROSITE" id="PS00723">
    <property type="entry name" value="POLYPRENYL_SYNTHASE_1"/>
    <property type="match status" value="1"/>
</dbReference>
<evidence type="ECO:0000313" key="7">
    <source>
        <dbReference type="EMBL" id="ASI14267.1"/>
    </source>
</evidence>
<comment type="cofactor">
    <cofactor evidence="1">
        <name>Mg(2+)</name>
        <dbReference type="ChEBI" id="CHEBI:18420"/>
    </cofactor>
</comment>
<dbReference type="InterPro" id="IPR033749">
    <property type="entry name" value="Polyprenyl_synt_CS"/>
</dbReference>
<evidence type="ECO:0000256" key="2">
    <source>
        <dbReference type="ARBA" id="ARBA00006706"/>
    </source>
</evidence>